<reference evidence="1" key="1">
    <citation type="submission" date="2020-05" db="EMBL/GenBank/DDBJ databases">
        <authorList>
            <person name="Chiriac C."/>
            <person name="Salcher M."/>
            <person name="Ghai R."/>
            <person name="Kavagutti S V."/>
        </authorList>
    </citation>
    <scope>NUCLEOTIDE SEQUENCE</scope>
</reference>
<evidence type="ECO:0000313" key="1">
    <source>
        <dbReference type="EMBL" id="CAB4368084.1"/>
    </source>
</evidence>
<accession>A0A6J6AHP9</accession>
<organism evidence="1">
    <name type="scientific">freshwater metagenome</name>
    <dbReference type="NCBI Taxonomy" id="449393"/>
    <lineage>
        <taxon>unclassified sequences</taxon>
        <taxon>metagenomes</taxon>
        <taxon>ecological metagenomes</taxon>
    </lineage>
</organism>
<evidence type="ECO:0000313" key="2">
    <source>
        <dbReference type="EMBL" id="CAB5049292.1"/>
    </source>
</evidence>
<proteinExistence type="predicted"/>
<dbReference type="EMBL" id="CAFBQH010000040">
    <property type="protein sequence ID" value="CAB5049292.1"/>
    <property type="molecule type" value="Genomic_DNA"/>
</dbReference>
<dbReference type="PANTHER" id="PTHR43796">
    <property type="entry name" value="CARBOXYNORSPERMIDINE SYNTHASE"/>
    <property type="match status" value="1"/>
</dbReference>
<gene>
    <name evidence="1" type="ORF">UFOPK4179_00879</name>
    <name evidence="2" type="ORF">UFOPK4293_00786</name>
</gene>
<dbReference type="PANTHER" id="PTHR43796:SF2">
    <property type="entry name" value="CARBOXYNORSPERMIDINE SYNTHASE"/>
    <property type="match status" value="1"/>
</dbReference>
<dbReference type="AlphaFoldDB" id="A0A6J6AHP9"/>
<protein>
    <submittedName>
        <fullName evidence="1">Unannotated protein</fullName>
    </submittedName>
</protein>
<name>A0A6J6AHP9_9ZZZZ</name>
<dbReference type="EMBL" id="CAETWZ010000080">
    <property type="protein sequence ID" value="CAB4368084.1"/>
    <property type="molecule type" value="Genomic_DNA"/>
</dbReference>
<dbReference type="Gene3D" id="3.30.360.10">
    <property type="entry name" value="Dihydrodipicolinate Reductase, domain 2"/>
    <property type="match status" value="1"/>
</dbReference>
<sequence>MNTPANFEIGIIGSGVVGARVASQLHQLGYRPRIAQLRHATDLFDCSVVVLAHGAPHSALAATFVAQGIAVVSVSDNLADVLALLDIQDRALARNVPVIVGAACSPGMSGLLVHHVTRAFESIDEVHVAVHGTGGPQCARQHHESLAGVSIGWHEGEWLQRPAGSGRELCWFPEPVGARDCYRYGSPEPVLLQRINPTLQRITARVSATRRDRLTARLPMLSPPHAEGNIGGLRVEVRGVRDGRRHVEIVGIAERVATITGSVAAHAARAMCEGTVPAGVHNLGQHEVPNDFILDAVVDSGTVLHQFIGR</sequence>